<dbReference type="RefSeq" id="WP_003929808.1">
    <property type="nucleotide sequence ID" value="NZ_JH814687.1"/>
</dbReference>
<name>K0UZF5_MYCVA</name>
<dbReference type="GO" id="GO:0046872">
    <property type="term" value="F:metal ion binding"/>
    <property type="evidence" value="ECO:0007669"/>
    <property type="project" value="UniProtKB-KW"/>
</dbReference>
<dbReference type="PATRIC" id="fig|1194972.3.peg.618"/>
<dbReference type="HOGENOM" id="CLU_024566_4_1_11"/>
<dbReference type="InterPro" id="IPR029021">
    <property type="entry name" value="Prot-tyrosine_phosphatase-like"/>
</dbReference>
<dbReference type="PANTHER" id="PTHR16222">
    <property type="entry name" value="ADP-RIBOSYLGLYCOHYDROLASE"/>
    <property type="match status" value="1"/>
</dbReference>
<dbReference type="InterPro" id="IPR036705">
    <property type="entry name" value="Ribosyl_crysJ1_sf"/>
</dbReference>
<gene>
    <name evidence="4" type="ORF">MVAC_03056</name>
</gene>
<comment type="similarity">
    <text evidence="1">Belongs to the ADP-ribosylglycohydrolase family.</text>
</comment>
<dbReference type="PANTHER" id="PTHR16222:SF24">
    <property type="entry name" value="ADP-RIBOSYLHYDROLASE ARH3"/>
    <property type="match status" value="1"/>
</dbReference>
<dbReference type="AlphaFoldDB" id="K0UZF5"/>
<evidence type="ECO:0000256" key="3">
    <source>
        <dbReference type="PIRSR" id="PIRSR605502-1"/>
    </source>
</evidence>
<dbReference type="InterPro" id="IPR005502">
    <property type="entry name" value="Ribosyl_crysJ1"/>
</dbReference>
<accession>K0UZF5</accession>
<dbReference type="eggNOG" id="COG1397">
    <property type="taxonomic scope" value="Bacteria"/>
</dbReference>
<dbReference type="EMBL" id="ALQA01000004">
    <property type="protein sequence ID" value="EJZ12201.1"/>
    <property type="molecule type" value="Genomic_DNA"/>
</dbReference>
<comment type="cofactor">
    <cofactor evidence="3">
        <name>Mg(2+)</name>
        <dbReference type="ChEBI" id="CHEBI:18420"/>
    </cofactor>
    <text evidence="3">Binds 2 magnesium ions per subunit.</text>
</comment>
<dbReference type="Gene3D" id="3.90.190.10">
    <property type="entry name" value="Protein tyrosine phosphatase superfamily"/>
    <property type="match status" value="1"/>
</dbReference>
<dbReference type="InterPro" id="IPR050792">
    <property type="entry name" value="ADP-ribosylglycohydrolase"/>
</dbReference>
<dbReference type="Pfam" id="PF03747">
    <property type="entry name" value="ADP_ribosyl_GH"/>
    <property type="match status" value="1"/>
</dbReference>
<feature type="binding site" evidence="3">
    <location>
        <position position="227"/>
    </location>
    <ligand>
        <name>Mg(2+)</name>
        <dbReference type="ChEBI" id="CHEBI:18420"/>
        <label>1</label>
    </ligand>
</feature>
<dbReference type="SUPFAM" id="SSF52799">
    <property type="entry name" value="(Phosphotyrosine protein) phosphatases II"/>
    <property type="match status" value="1"/>
</dbReference>
<dbReference type="SUPFAM" id="SSF101478">
    <property type="entry name" value="ADP-ribosylglycohydrolase"/>
    <property type="match status" value="1"/>
</dbReference>
<protein>
    <submittedName>
        <fullName evidence="4">Ribosylglycohydrolase</fullName>
    </submittedName>
</protein>
<dbReference type="Proteomes" id="UP000006072">
    <property type="component" value="Unassembled WGS sequence"/>
</dbReference>
<evidence type="ECO:0000313" key="5">
    <source>
        <dbReference type="Proteomes" id="UP000006072"/>
    </source>
</evidence>
<keyword evidence="3" id="KW-0460">Magnesium</keyword>
<evidence type="ECO:0000256" key="2">
    <source>
        <dbReference type="ARBA" id="ARBA00022801"/>
    </source>
</evidence>
<dbReference type="GO" id="GO:0016787">
    <property type="term" value="F:hydrolase activity"/>
    <property type="evidence" value="ECO:0007669"/>
    <property type="project" value="UniProtKB-KW"/>
</dbReference>
<evidence type="ECO:0000256" key="1">
    <source>
        <dbReference type="ARBA" id="ARBA00010702"/>
    </source>
</evidence>
<dbReference type="Gene3D" id="1.10.4080.10">
    <property type="entry name" value="ADP-ribosylation/Crystallin J1"/>
    <property type="match status" value="1"/>
</dbReference>
<reference evidence="4 5" key="1">
    <citation type="journal article" date="2012" name="J. Bacteriol.">
        <title>Complete Genome Sequence of Mycobacterium vaccae Type Strain ATCC 25954.</title>
        <authorList>
            <person name="Ho Y.S."/>
            <person name="Adroub S.A."/>
            <person name="Abadi M."/>
            <person name="Al Alwan B."/>
            <person name="Alkhateeb R."/>
            <person name="Gao G."/>
            <person name="Ragab A."/>
            <person name="Ali S."/>
            <person name="van Soolingen D."/>
            <person name="Bitter W."/>
            <person name="Pain A."/>
            <person name="Abdallah A.M."/>
        </authorList>
    </citation>
    <scope>NUCLEOTIDE SEQUENCE [LARGE SCALE GENOMIC DNA]</scope>
    <source>
        <strain evidence="4 5">ATCC 25954</strain>
    </source>
</reference>
<keyword evidence="2 4" id="KW-0378">Hydrolase</keyword>
<sequence>MSTSGTTLSTAQRDRAAGVLLGAAVGDALGSGRASGPLTWSANTAATVAIAEIASSGADLRQQSSLDYIAERWRWLGRTGIQTAPGNSALVRAAPIALSGLADLTSLTTAVHAVTALTHQDAESAEACMLWCAAIRHAVLSGTLDARIGTGQLDPQGQVMWERRLTQAEEAAPTVFAAENGGVVAALQVAWSAIANTALPEHDPRSSMFRSDHLRTVIEAAAQIGGDSAAVASIAGALVGGAYGAAAVPWQWRIGLRGWPGLNSRGLVHLAERITDRGRPRPLDRTYAAWQGYPSPVRHPHDTQLWLGAAASLRTPPAGVDAVVSLCRIADGDIPAGVIHLDVRLDEETTADLDFVLVDTVRALEALRANGRTVFLHGLRATSRTPAVAALYGARRSGTDIESSLDDVVTTLPQAEPSARLVAALHRVHPVGAPDAGAR</sequence>
<comment type="caution">
    <text evidence="4">The sequence shown here is derived from an EMBL/GenBank/DDBJ whole genome shotgun (WGS) entry which is preliminary data.</text>
</comment>
<keyword evidence="3" id="KW-0479">Metal-binding</keyword>
<evidence type="ECO:0000313" key="4">
    <source>
        <dbReference type="EMBL" id="EJZ12201.1"/>
    </source>
</evidence>
<keyword evidence="5" id="KW-1185">Reference proteome</keyword>
<proteinExistence type="inferred from homology"/>
<organism evidence="4 5">
    <name type="scientific">Mycolicibacterium vaccae ATCC 25954</name>
    <dbReference type="NCBI Taxonomy" id="1194972"/>
    <lineage>
        <taxon>Bacteria</taxon>
        <taxon>Bacillati</taxon>
        <taxon>Actinomycetota</taxon>
        <taxon>Actinomycetes</taxon>
        <taxon>Mycobacteriales</taxon>
        <taxon>Mycobacteriaceae</taxon>
        <taxon>Mycolicibacterium</taxon>
    </lineage>
</organism>